<feature type="compositionally biased region" description="Acidic residues" evidence="3">
    <location>
        <begin position="234"/>
        <end position="247"/>
    </location>
</feature>
<feature type="compositionally biased region" description="Basic and acidic residues" evidence="3">
    <location>
        <begin position="578"/>
        <end position="590"/>
    </location>
</feature>
<protein>
    <submittedName>
        <fullName evidence="6">Ras GEF</fullName>
    </submittedName>
</protein>
<evidence type="ECO:0000259" key="4">
    <source>
        <dbReference type="PROSITE" id="PS50009"/>
    </source>
</evidence>
<dbReference type="GO" id="GO:0005886">
    <property type="term" value="C:plasma membrane"/>
    <property type="evidence" value="ECO:0007669"/>
    <property type="project" value="TreeGrafter"/>
</dbReference>
<evidence type="ECO:0000313" key="7">
    <source>
        <dbReference type="Proteomes" id="UP000053477"/>
    </source>
</evidence>
<feature type="region of interest" description="Disordered" evidence="3">
    <location>
        <begin position="996"/>
        <end position="1015"/>
    </location>
</feature>
<feature type="compositionally biased region" description="Polar residues" evidence="3">
    <location>
        <begin position="630"/>
        <end position="642"/>
    </location>
</feature>
<dbReference type="CDD" id="cd06224">
    <property type="entry name" value="REM"/>
    <property type="match status" value="1"/>
</dbReference>
<keyword evidence="1 2" id="KW-0344">Guanine-nucleotide releasing factor</keyword>
<dbReference type="Pfam" id="PF00618">
    <property type="entry name" value="RasGEF_N"/>
    <property type="match status" value="1"/>
</dbReference>
<dbReference type="InterPro" id="IPR000651">
    <property type="entry name" value="Ras-like_Gua-exchang_fac_N"/>
</dbReference>
<dbReference type="GO" id="GO:0007265">
    <property type="term" value="P:Ras protein signal transduction"/>
    <property type="evidence" value="ECO:0007669"/>
    <property type="project" value="TreeGrafter"/>
</dbReference>
<feature type="domain" description="Ras-GEF" evidence="4">
    <location>
        <begin position="1068"/>
        <end position="1304"/>
    </location>
</feature>
<dbReference type="PANTHER" id="PTHR23113:SF348">
    <property type="entry name" value="GUANYL-NUCLEOTIDE EXCHANGE FACTOR RASGEF, PUTATIVE (AFU_ORTHOLOGUE AFUA_1G04700)-RELATED"/>
    <property type="match status" value="1"/>
</dbReference>
<evidence type="ECO:0000256" key="3">
    <source>
        <dbReference type="SAM" id="MobiDB-lite"/>
    </source>
</evidence>
<dbReference type="SMART" id="SM00147">
    <property type="entry name" value="RasGEF"/>
    <property type="match status" value="1"/>
</dbReference>
<dbReference type="Gene3D" id="1.20.870.10">
    <property type="entry name" value="Son of sevenless (SoS) protein Chain: S domain 1"/>
    <property type="match status" value="1"/>
</dbReference>
<feature type="compositionally biased region" description="Low complexity" evidence="3">
    <location>
        <begin position="345"/>
        <end position="356"/>
    </location>
</feature>
<feature type="compositionally biased region" description="Low complexity" evidence="3">
    <location>
        <begin position="666"/>
        <end position="682"/>
    </location>
</feature>
<feature type="domain" description="N-terminal Ras-GEF" evidence="5">
    <location>
        <begin position="827"/>
        <end position="952"/>
    </location>
</feature>
<feature type="compositionally biased region" description="Polar residues" evidence="3">
    <location>
        <begin position="132"/>
        <end position="158"/>
    </location>
</feature>
<dbReference type="Proteomes" id="UP000053477">
    <property type="component" value="Unassembled WGS sequence"/>
</dbReference>
<dbReference type="Pfam" id="PF00617">
    <property type="entry name" value="RasGEF"/>
    <property type="match status" value="1"/>
</dbReference>
<dbReference type="GO" id="GO:0005085">
    <property type="term" value="F:guanyl-nucleotide exchange factor activity"/>
    <property type="evidence" value="ECO:0007669"/>
    <property type="project" value="UniProtKB-KW"/>
</dbReference>
<feature type="region of interest" description="Disordered" evidence="3">
    <location>
        <begin position="130"/>
        <end position="371"/>
    </location>
</feature>
<feature type="region of interest" description="Disordered" evidence="3">
    <location>
        <begin position="578"/>
        <end position="611"/>
    </location>
</feature>
<dbReference type="InParanoid" id="A0A0H2RWD7"/>
<dbReference type="InterPro" id="IPR036964">
    <property type="entry name" value="RASGEF_cat_dom_sf"/>
</dbReference>
<evidence type="ECO:0000256" key="1">
    <source>
        <dbReference type="ARBA" id="ARBA00022658"/>
    </source>
</evidence>
<dbReference type="PANTHER" id="PTHR23113">
    <property type="entry name" value="GUANINE NUCLEOTIDE EXCHANGE FACTOR"/>
    <property type="match status" value="1"/>
</dbReference>
<organism evidence="6 7">
    <name type="scientific">Schizopora paradoxa</name>
    <dbReference type="NCBI Taxonomy" id="27342"/>
    <lineage>
        <taxon>Eukaryota</taxon>
        <taxon>Fungi</taxon>
        <taxon>Dikarya</taxon>
        <taxon>Basidiomycota</taxon>
        <taxon>Agaricomycotina</taxon>
        <taxon>Agaricomycetes</taxon>
        <taxon>Hymenochaetales</taxon>
        <taxon>Schizoporaceae</taxon>
        <taxon>Schizopora</taxon>
    </lineage>
</organism>
<feature type="region of interest" description="Disordered" evidence="3">
    <location>
        <begin position="629"/>
        <end position="682"/>
    </location>
</feature>
<dbReference type="EMBL" id="KQ085917">
    <property type="protein sequence ID" value="KLO16365.1"/>
    <property type="molecule type" value="Genomic_DNA"/>
</dbReference>
<sequence length="1339" mass="147427">MIHAMTDPARPASPPGPRNLSSIPPLPPIEIPRPTFVSSKHDPSSALSTMDSDDPAPSSAHLSEESYATAYTSPFPVTAGESYKDDIAVNPFKAFERSTHQGSPGVRGLAKSMSVDSFIKERRVEQIPFELDNSTRSASPADSVSTSLRTIGPSSQHRLSAGDSEMDHGQVGQYEPGSSSAHTFPPSTPPASKLPDLPSTLPSLGRADTTVHRTNSQRMSRVTSLGGRSFAPMAEDDPDSSPEDSDFEPQISGRSPLTQTRDDLRKKALGPKRSGSLPSSSPLPTKLMIPNRNSRILGSGILGSHTNVTTKNLPIRGSYAPRPPPVHAPPLKNKLSMPASFEPTSPSQQSRLRSQSIGEKSTSGGPHDGNFLRADLSVDTRNLQVPNARELTFAVVGAAGCGKSTFIRKSLKQNGVSAGEVFSVRLSDGDGQRSIEYIERRSYVTALFDIPGSKERVERPFNVTFLEINVESLLSELGELRDKGWPKCLPTVDGIFICYNASERASFTHVGGLLSGYDSLSIPSMVLACKSDLDKRISPSDALSIIQKFAGLVEVSSQTESGKKKMRRSLDLFIKMLEKSKSDPKDKENGYRNPVSPDALHPPPSPWNSALLSHNRESMQSTAVHIMGNGQLTSPTSAENTHPPSPYPISSRSPNKSPLPRTETASNSSPPSPTRSRSLSDLLSDSHRVVKPTRSHLSHVPVQDLHLLDSGVNHLPLDRNRTRSIADIAQEDALVVKLSNAPADQSSLLPDSLALPRDKSDENLQDITPLASPPTELVKSLEQSESDSYIHVDAKKDTNLDPEQEFERNRDAEEPILIMNNKSRPKDPPPNPYATLDELLDKLFFVAVSGDDPSFITHFFLTFRRFATARSVLLAMQRRMLELSKDTGDVTMASYAQMRICNLLEQWINEYPSDFATPGAPGALTALVKQVLRQSHTLYYGSDFLPFLERLPTLVDEDGAWALKVPDASLALSDESDNSTSEDLDEAVAEAINAGDALAEGPEDSPDSAGSPSRMLDLTSRAGRERKASMPLSAKAFLPRPAVNPAPLSQKDLLARLVRTANTLSHFDPEVIAQEITRRELELYLQIEPRDWIRHTLVSGKKDPQYDKIARLNNAYNDLHEWAVSLILCHDKIRQRAKQIEKFAEVAIRLRNMNNYSGLRAIVTAVHQSTYPGDEVMELFKQKTDLHKKFLSSDILLRTSGAHRSYRLALRNTRGPCIPCIEVHTSDMRRAHEGNPDIKADDPSKVHWAKFDMLGKFITATTQYQRQCLGPNGYKLHENPALRQLFEVPVMDYDMQQSRMYPPPDEGDIYSTPLPPSMALDHTTHGREANVIKRLFFWS</sequence>
<dbReference type="SUPFAM" id="SSF48366">
    <property type="entry name" value="Ras GEF"/>
    <property type="match status" value="1"/>
</dbReference>
<dbReference type="STRING" id="27342.A0A0H2RWD7"/>
<reference evidence="6 7" key="1">
    <citation type="submission" date="2015-04" db="EMBL/GenBank/DDBJ databases">
        <title>Complete genome sequence of Schizopora paradoxa KUC8140, a cosmopolitan wood degrader in East Asia.</title>
        <authorList>
            <consortium name="DOE Joint Genome Institute"/>
            <person name="Min B."/>
            <person name="Park H."/>
            <person name="Jang Y."/>
            <person name="Kim J.-J."/>
            <person name="Kim K.H."/>
            <person name="Pangilinan J."/>
            <person name="Lipzen A."/>
            <person name="Riley R."/>
            <person name="Grigoriev I.V."/>
            <person name="Spatafora J.W."/>
            <person name="Choi I.-G."/>
        </authorList>
    </citation>
    <scope>NUCLEOTIDE SEQUENCE [LARGE SCALE GENOMIC DNA]</scope>
    <source>
        <strain evidence="6 7">KUC8140</strain>
    </source>
</reference>
<dbReference type="InterPro" id="IPR001895">
    <property type="entry name" value="RASGEF_cat_dom"/>
</dbReference>
<proteinExistence type="predicted"/>
<feature type="compositionally biased region" description="Polar residues" evidence="3">
    <location>
        <begin position="212"/>
        <end position="223"/>
    </location>
</feature>
<evidence type="ECO:0000313" key="6">
    <source>
        <dbReference type="EMBL" id="KLO16365.1"/>
    </source>
</evidence>
<dbReference type="Gene3D" id="3.40.50.300">
    <property type="entry name" value="P-loop containing nucleotide triphosphate hydrolases"/>
    <property type="match status" value="1"/>
</dbReference>
<dbReference type="OrthoDB" id="28357at2759"/>
<keyword evidence="7" id="KW-1185">Reference proteome</keyword>
<dbReference type="Gene3D" id="1.10.840.10">
    <property type="entry name" value="Ras guanine-nucleotide exchange factors catalytic domain"/>
    <property type="match status" value="1"/>
</dbReference>
<feature type="region of interest" description="Disordered" evidence="3">
    <location>
        <begin position="744"/>
        <end position="774"/>
    </location>
</feature>
<evidence type="ECO:0000259" key="5">
    <source>
        <dbReference type="PROSITE" id="PS50212"/>
    </source>
</evidence>
<dbReference type="InterPro" id="IPR027417">
    <property type="entry name" value="P-loop_NTPase"/>
</dbReference>
<feature type="region of interest" description="Disordered" evidence="3">
    <location>
        <begin position="1"/>
        <end position="65"/>
    </location>
</feature>
<dbReference type="PROSITE" id="PS50212">
    <property type="entry name" value="RASGEF_NTER"/>
    <property type="match status" value="1"/>
</dbReference>
<dbReference type="SUPFAM" id="SSF52540">
    <property type="entry name" value="P-loop containing nucleoside triphosphate hydrolases"/>
    <property type="match status" value="1"/>
</dbReference>
<dbReference type="CDD" id="cd00882">
    <property type="entry name" value="Ras_like_GTPase"/>
    <property type="match status" value="1"/>
</dbReference>
<gene>
    <name evidence="6" type="ORF">SCHPADRAFT_869900</name>
</gene>
<evidence type="ECO:0000256" key="2">
    <source>
        <dbReference type="PROSITE-ProRule" id="PRU00168"/>
    </source>
</evidence>
<feature type="compositionally biased region" description="Low complexity" evidence="3">
    <location>
        <begin position="271"/>
        <end position="287"/>
    </location>
</feature>
<dbReference type="PROSITE" id="PS50009">
    <property type="entry name" value="RASGEF_CAT"/>
    <property type="match status" value="1"/>
</dbReference>
<dbReference type="InterPro" id="IPR023578">
    <property type="entry name" value="Ras_GEF_dom_sf"/>
</dbReference>
<accession>A0A0H2RWD7</accession>
<dbReference type="InterPro" id="IPR008937">
    <property type="entry name" value="Ras-like_GEF"/>
</dbReference>
<name>A0A0H2RWD7_9AGAM</name>